<dbReference type="Pfam" id="PF18917">
    <property type="entry name" value="LiaI-LiaF-like_TM1"/>
    <property type="match status" value="1"/>
</dbReference>
<dbReference type="EMBL" id="QNBD01000098">
    <property type="protein sequence ID" value="RKX71238.1"/>
    <property type="molecule type" value="Genomic_DNA"/>
</dbReference>
<evidence type="ECO:0000259" key="2">
    <source>
        <dbReference type="Pfam" id="PF18917"/>
    </source>
</evidence>
<feature type="domain" description="LiaI-LiaF-like transmembrane region" evidence="2">
    <location>
        <begin position="5"/>
        <end position="48"/>
    </location>
</feature>
<dbReference type="InterPro" id="IPR043726">
    <property type="entry name" value="LiaI-LiaF-like_TM1"/>
</dbReference>
<keyword evidence="1" id="KW-0812">Transmembrane</keyword>
<protein>
    <recommendedName>
        <fullName evidence="2">LiaI-LiaF-like transmembrane region domain-containing protein</fullName>
    </recommendedName>
</protein>
<sequence>MQKRILWGILFIIVGLAIWASNLNYIPFNIDFSRNWPIILIAIGVVKLIDFIKFSRRRKGITN</sequence>
<evidence type="ECO:0000313" key="3">
    <source>
        <dbReference type="EMBL" id="RKX71238.1"/>
    </source>
</evidence>
<dbReference type="Proteomes" id="UP000271125">
    <property type="component" value="Unassembled WGS sequence"/>
</dbReference>
<reference evidence="3 4" key="1">
    <citation type="submission" date="2018-06" db="EMBL/GenBank/DDBJ databases">
        <title>Extensive metabolic versatility and redundancy in microbially diverse, dynamic hydrothermal sediments.</title>
        <authorList>
            <person name="Dombrowski N."/>
            <person name="Teske A."/>
            <person name="Baker B.J."/>
        </authorList>
    </citation>
    <scope>NUCLEOTIDE SEQUENCE [LARGE SCALE GENOMIC DNA]</scope>
    <source>
        <strain evidence="3">B10_G13</strain>
    </source>
</reference>
<proteinExistence type="predicted"/>
<organism evidence="3 4">
    <name type="scientific">candidate division TA06 bacterium</name>
    <dbReference type="NCBI Taxonomy" id="2250710"/>
    <lineage>
        <taxon>Bacteria</taxon>
        <taxon>Bacteria division TA06</taxon>
    </lineage>
</organism>
<feature type="transmembrane region" description="Helical" evidence="1">
    <location>
        <begin position="36"/>
        <end position="54"/>
    </location>
</feature>
<comment type="caution">
    <text evidence="3">The sequence shown here is derived from an EMBL/GenBank/DDBJ whole genome shotgun (WGS) entry which is preliminary data.</text>
</comment>
<gene>
    <name evidence="3" type="ORF">DRP43_02640</name>
</gene>
<accession>A0A660SKB0</accession>
<name>A0A660SKB0_UNCT6</name>
<evidence type="ECO:0000313" key="4">
    <source>
        <dbReference type="Proteomes" id="UP000271125"/>
    </source>
</evidence>
<keyword evidence="1" id="KW-1133">Transmembrane helix</keyword>
<keyword evidence="1" id="KW-0472">Membrane</keyword>
<evidence type="ECO:0000256" key="1">
    <source>
        <dbReference type="SAM" id="Phobius"/>
    </source>
</evidence>
<dbReference type="AlphaFoldDB" id="A0A660SKB0"/>